<evidence type="ECO:0000313" key="9">
    <source>
        <dbReference type="Proteomes" id="UP000007364"/>
    </source>
</evidence>
<evidence type="ECO:0000256" key="2">
    <source>
        <dbReference type="ARBA" id="ARBA00022679"/>
    </source>
</evidence>
<dbReference type="InterPro" id="IPR017583">
    <property type="entry name" value="Tagatose/fructose_Pkinase"/>
</dbReference>
<evidence type="ECO:0000256" key="5">
    <source>
        <dbReference type="ARBA" id="ARBA00022840"/>
    </source>
</evidence>
<evidence type="ECO:0000256" key="1">
    <source>
        <dbReference type="ARBA" id="ARBA00010688"/>
    </source>
</evidence>
<gene>
    <name evidence="8" type="ORF">I215_08201</name>
</gene>
<organism evidence="8 9">
    <name type="scientific">Galbibacter marinus</name>
    <dbReference type="NCBI Taxonomy" id="555500"/>
    <lineage>
        <taxon>Bacteria</taxon>
        <taxon>Pseudomonadati</taxon>
        <taxon>Bacteroidota</taxon>
        <taxon>Flavobacteriia</taxon>
        <taxon>Flavobacteriales</taxon>
        <taxon>Flavobacteriaceae</taxon>
        <taxon>Galbibacter</taxon>
    </lineage>
</organism>
<comment type="similarity">
    <text evidence="1">Belongs to the carbohydrate kinase PfkB family.</text>
</comment>
<comment type="caution">
    <text evidence="8">The sequence shown here is derived from an EMBL/GenBank/DDBJ whole genome shotgun (WGS) entry which is preliminary data.</text>
</comment>
<dbReference type="OrthoDB" id="9801219at2"/>
<dbReference type="RefSeq" id="WP_008991495.1">
    <property type="nucleotide sequence ID" value="NZ_AMSG01000009.1"/>
</dbReference>
<keyword evidence="2 6" id="KW-0808">Transferase</keyword>
<dbReference type="PANTHER" id="PTHR46566:SF2">
    <property type="entry name" value="ATP-DEPENDENT 6-PHOSPHOFRUCTOKINASE ISOZYME 2"/>
    <property type="match status" value="1"/>
</dbReference>
<dbReference type="InterPro" id="IPR011611">
    <property type="entry name" value="PfkB_dom"/>
</dbReference>
<proteinExistence type="inferred from homology"/>
<protein>
    <submittedName>
        <fullName evidence="8">Fructose-1-phosphate kinase/fructose-6-phosphate kinase</fullName>
    </submittedName>
</protein>
<dbReference type="PROSITE" id="PS00584">
    <property type="entry name" value="PFKB_KINASES_2"/>
    <property type="match status" value="1"/>
</dbReference>
<dbReference type="Gene3D" id="3.40.1190.20">
    <property type="match status" value="1"/>
</dbReference>
<keyword evidence="3" id="KW-0547">Nucleotide-binding</keyword>
<dbReference type="GO" id="GO:0005524">
    <property type="term" value="F:ATP binding"/>
    <property type="evidence" value="ECO:0007669"/>
    <property type="project" value="UniProtKB-KW"/>
</dbReference>
<evidence type="ECO:0000256" key="6">
    <source>
        <dbReference type="PIRNR" id="PIRNR000535"/>
    </source>
</evidence>
<dbReference type="EMBL" id="AMSG01000009">
    <property type="protein sequence ID" value="EKF55211.1"/>
    <property type="molecule type" value="Genomic_DNA"/>
</dbReference>
<keyword evidence="5" id="KW-0067">ATP-binding</keyword>
<accession>K2Q310</accession>
<keyword evidence="9" id="KW-1185">Reference proteome</keyword>
<reference evidence="8 9" key="1">
    <citation type="journal article" date="2012" name="J. Bacteriol.">
        <title>Genome Sequence of Galbibacter marinum Type Strain ck-I2-15.</title>
        <authorList>
            <person name="Lai Q."/>
            <person name="Li C."/>
            <person name="Shao Z."/>
        </authorList>
    </citation>
    <scope>NUCLEOTIDE SEQUENCE [LARGE SCALE GENOMIC DNA]</scope>
    <source>
        <strain evidence="9">ck-I2-15</strain>
    </source>
</reference>
<feature type="domain" description="Carbohydrate kinase PfkB" evidence="7">
    <location>
        <begin position="17"/>
        <end position="284"/>
    </location>
</feature>
<sequence>MILSVCPNPSIDTYAWLENLKPGHSNRITKLEEFPGGKATHIAMALQELGQKNTLMANWAGNTGQWIQQQLDLRGINISGISIEGQNRKCYTFRSNNPTFANTELLEPGPVFNSDHWNEFKTAFEKEIKDHELICLSGSWPKGAPKTATKNLIDCVNKAGKKIIIDCSGDQLKESISESFFGIHLNEHEASELLGTDSIEQIIEKLKEKVELIAITKGAEGLWLYYMGELYHSNVSLEKVISTVGAGDCLTAGIAYAVHNNFSSEQIAAYGASCGAANCLHEELGELRKETVEELLKKVVVKNIKLNTSNYAD</sequence>
<evidence type="ECO:0000256" key="3">
    <source>
        <dbReference type="ARBA" id="ARBA00022741"/>
    </source>
</evidence>
<keyword evidence="4 8" id="KW-0418">Kinase</keyword>
<dbReference type="PIRSF" id="PIRSF000535">
    <property type="entry name" value="1PFK/6PFK/LacC"/>
    <property type="match status" value="1"/>
</dbReference>
<dbReference type="STRING" id="555500.I215_08201"/>
<evidence type="ECO:0000259" key="7">
    <source>
        <dbReference type="Pfam" id="PF00294"/>
    </source>
</evidence>
<dbReference type="Proteomes" id="UP000007364">
    <property type="component" value="Unassembled WGS sequence"/>
</dbReference>
<dbReference type="GO" id="GO:0008443">
    <property type="term" value="F:phosphofructokinase activity"/>
    <property type="evidence" value="ECO:0007669"/>
    <property type="project" value="TreeGrafter"/>
</dbReference>
<name>K2Q310_9FLAO</name>
<evidence type="ECO:0000313" key="8">
    <source>
        <dbReference type="EMBL" id="EKF55211.1"/>
    </source>
</evidence>
<dbReference type="GO" id="GO:0005829">
    <property type="term" value="C:cytosol"/>
    <property type="evidence" value="ECO:0007669"/>
    <property type="project" value="TreeGrafter"/>
</dbReference>
<dbReference type="eggNOG" id="COG1105">
    <property type="taxonomic scope" value="Bacteria"/>
</dbReference>
<dbReference type="PANTHER" id="PTHR46566">
    <property type="entry name" value="1-PHOSPHOFRUCTOKINASE-RELATED"/>
    <property type="match status" value="1"/>
</dbReference>
<evidence type="ECO:0000256" key="4">
    <source>
        <dbReference type="ARBA" id="ARBA00022777"/>
    </source>
</evidence>
<dbReference type="SUPFAM" id="SSF53613">
    <property type="entry name" value="Ribokinase-like"/>
    <property type="match status" value="1"/>
</dbReference>
<dbReference type="AlphaFoldDB" id="K2Q310"/>
<dbReference type="InterPro" id="IPR002173">
    <property type="entry name" value="Carboh/pur_kinase_PfkB_CS"/>
</dbReference>
<dbReference type="InterPro" id="IPR029056">
    <property type="entry name" value="Ribokinase-like"/>
</dbReference>
<dbReference type="Pfam" id="PF00294">
    <property type="entry name" value="PfkB"/>
    <property type="match status" value="1"/>
</dbReference>